<accession>A0A3E0VPW7</accession>
<reference evidence="1 2" key="1">
    <citation type="submission" date="2017-04" db="EMBL/GenBank/DDBJ databases">
        <title>Comparative genome analysis of Subtercola boreus.</title>
        <authorList>
            <person name="Cho Y.-J."/>
            <person name="Cho A."/>
            <person name="Kim O.-S."/>
            <person name="Lee J.-I."/>
        </authorList>
    </citation>
    <scope>NUCLEOTIDE SEQUENCE [LARGE SCALE GENOMIC DNA]</scope>
    <source>
        <strain evidence="1 2">P27479</strain>
    </source>
</reference>
<comment type="caution">
    <text evidence="1">The sequence shown here is derived from an EMBL/GenBank/DDBJ whole genome shotgun (WGS) entry which is preliminary data.</text>
</comment>
<organism evidence="1 2">
    <name type="scientific">Subtercola boreus</name>
    <dbReference type="NCBI Taxonomy" id="120213"/>
    <lineage>
        <taxon>Bacteria</taxon>
        <taxon>Bacillati</taxon>
        <taxon>Actinomycetota</taxon>
        <taxon>Actinomycetes</taxon>
        <taxon>Micrococcales</taxon>
        <taxon>Microbacteriaceae</taxon>
        <taxon>Subtercola</taxon>
    </lineage>
</organism>
<dbReference type="Proteomes" id="UP000256541">
    <property type="component" value="Unassembled WGS sequence"/>
</dbReference>
<dbReference type="CDD" id="cd00569">
    <property type="entry name" value="HTH_Hin_like"/>
    <property type="match status" value="1"/>
</dbReference>
<dbReference type="EMBL" id="NBXB01000073">
    <property type="protein sequence ID" value="RFA11705.1"/>
    <property type="molecule type" value="Genomic_DNA"/>
</dbReference>
<evidence type="ECO:0008006" key="3">
    <source>
        <dbReference type="Google" id="ProtNLM"/>
    </source>
</evidence>
<dbReference type="Gene3D" id="1.10.10.60">
    <property type="entry name" value="Homeodomain-like"/>
    <property type="match status" value="1"/>
</dbReference>
<evidence type="ECO:0000313" key="2">
    <source>
        <dbReference type="Proteomes" id="UP000256541"/>
    </source>
</evidence>
<gene>
    <name evidence="1" type="ORF">B7R22_18255</name>
</gene>
<dbReference type="SUPFAM" id="SSF46689">
    <property type="entry name" value="Homeodomain-like"/>
    <property type="match status" value="1"/>
</dbReference>
<proteinExistence type="predicted"/>
<dbReference type="AlphaFoldDB" id="A0A3E0VPW7"/>
<sequence length="83" mass="8733">MVKYRGGSTSIGNGGGFLVLPTISSTPCIFLVITDSQIRGARQLIDGGEPMAQVARDLGMSRATFYCRSRALAPFAEPSDGPP</sequence>
<protein>
    <recommendedName>
        <fullName evidence="3">Resolvase HTH domain-containing protein</fullName>
    </recommendedName>
</protein>
<evidence type="ECO:0000313" key="1">
    <source>
        <dbReference type="EMBL" id="RFA11705.1"/>
    </source>
</evidence>
<dbReference type="OrthoDB" id="128993at2"/>
<dbReference type="InterPro" id="IPR009057">
    <property type="entry name" value="Homeodomain-like_sf"/>
</dbReference>
<name>A0A3E0VPW7_9MICO</name>